<protein>
    <submittedName>
        <fullName evidence="2">FBA_2 domain-containing protein</fullName>
    </submittedName>
</protein>
<dbReference type="WBParaSite" id="Csp11.Scaffold626.g6368.t1">
    <property type="protein sequence ID" value="Csp11.Scaffold626.g6368.t1"/>
    <property type="gene ID" value="Csp11.Scaffold626.g6368"/>
</dbReference>
<dbReference type="Proteomes" id="UP000095282">
    <property type="component" value="Unplaced"/>
</dbReference>
<evidence type="ECO:0000313" key="1">
    <source>
        <dbReference type="Proteomes" id="UP000095282"/>
    </source>
</evidence>
<dbReference type="AlphaFoldDB" id="A0A1I7TIV7"/>
<sequence>MEYGLKKWIEQFAFIFNSPIDEFVLDWKKDTRELVEWFFRIRKSVEEMHFDVHEMSHDDFRIVLNTVKTTKKLKLVTGDYHYSVEWLNGFSHRNSALFDTDTTFFWDLAYGGWTIHDGNGTKATILIKKGISQEQYGITFIVWTKDVSVTLE</sequence>
<name>A0A1I7TIV7_9PELO</name>
<evidence type="ECO:0000313" key="2">
    <source>
        <dbReference type="WBParaSite" id="Csp11.Scaffold626.g6368.t1"/>
    </source>
</evidence>
<reference evidence="2" key="1">
    <citation type="submission" date="2016-11" db="UniProtKB">
        <authorList>
            <consortium name="WormBaseParasite"/>
        </authorList>
    </citation>
    <scope>IDENTIFICATION</scope>
</reference>
<organism evidence="1 2">
    <name type="scientific">Caenorhabditis tropicalis</name>
    <dbReference type="NCBI Taxonomy" id="1561998"/>
    <lineage>
        <taxon>Eukaryota</taxon>
        <taxon>Metazoa</taxon>
        <taxon>Ecdysozoa</taxon>
        <taxon>Nematoda</taxon>
        <taxon>Chromadorea</taxon>
        <taxon>Rhabditida</taxon>
        <taxon>Rhabditina</taxon>
        <taxon>Rhabditomorpha</taxon>
        <taxon>Rhabditoidea</taxon>
        <taxon>Rhabditidae</taxon>
        <taxon>Peloderinae</taxon>
        <taxon>Caenorhabditis</taxon>
    </lineage>
</organism>
<accession>A0A1I7TIV7</accession>
<proteinExistence type="predicted"/>
<keyword evidence="1" id="KW-1185">Reference proteome</keyword>